<gene>
    <name evidence="2" type="ORF">CYLTODRAFT_488874</name>
</gene>
<dbReference type="Pfam" id="PF00583">
    <property type="entry name" value="Acetyltransf_1"/>
    <property type="match status" value="1"/>
</dbReference>
<evidence type="ECO:0000259" key="1">
    <source>
        <dbReference type="PROSITE" id="PS51186"/>
    </source>
</evidence>
<keyword evidence="3" id="KW-1185">Reference proteome</keyword>
<name>A0A0D7BG10_9AGAR</name>
<organism evidence="2 3">
    <name type="scientific">Cylindrobasidium torrendii FP15055 ss-10</name>
    <dbReference type="NCBI Taxonomy" id="1314674"/>
    <lineage>
        <taxon>Eukaryota</taxon>
        <taxon>Fungi</taxon>
        <taxon>Dikarya</taxon>
        <taxon>Basidiomycota</taxon>
        <taxon>Agaricomycotina</taxon>
        <taxon>Agaricomycetes</taxon>
        <taxon>Agaricomycetidae</taxon>
        <taxon>Agaricales</taxon>
        <taxon>Marasmiineae</taxon>
        <taxon>Physalacriaceae</taxon>
        <taxon>Cylindrobasidium</taxon>
    </lineage>
</organism>
<dbReference type="InterPro" id="IPR052742">
    <property type="entry name" value="Mito_N-acetyltransferase"/>
</dbReference>
<dbReference type="EMBL" id="KN880483">
    <property type="protein sequence ID" value="KIY69473.1"/>
    <property type="molecule type" value="Genomic_DNA"/>
</dbReference>
<dbReference type="PANTHER" id="PTHR43138:SF1">
    <property type="entry name" value="N-ACETYLTRANSFERASE ACA1"/>
    <property type="match status" value="1"/>
</dbReference>
<feature type="domain" description="N-acetyltransferase" evidence="1">
    <location>
        <begin position="102"/>
        <end position="259"/>
    </location>
</feature>
<dbReference type="SUPFAM" id="SSF55729">
    <property type="entry name" value="Acyl-CoA N-acyltransferases (Nat)"/>
    <property type="match status" value="1"/>
</dbReference>
<sequence>MSAYGAIQTPLRTGGTMKSTLWSPSTSDPSSSVSIHHITLQTALAFSGLLEYLHQSFAQIIDEGSTYPQEGPYDQAAFQSYFFAADVLVGILNVKGTSDDQATAEEPLETSLDFTQAVAGRSWEESVIGFYYVRLSSGSSVLRITTGYSSARSDGDGVKPNYPGRSSHICNAGFVVPRTQQGHGYGRVLARSYLHYAPKLGYQASVFNLVYVNNIASVKLWERLGFTKAGRIPRAGRLRVKDGDGEEYVDAWVFYKSFSE</sequence>
<dbReference type="Proteomes" id="UP000054007">
    <property type="component" value="Unassembled WGS sequence"/>
</dbReference>
<dbReference type="GO" id="GO:0016747">
    <property type="term" value="F:acyltransferase activity, transferring groups other than amino-acyl groups"/>
    <property type="evidence" value="ECO:0007669"/>
    <property type="project" value="InterPro"/>
</dbReference>
<dbReference type="OrthoDB" id="10264707at2759"/>
<protein>
    <recommendedName>
        <fullName evidence="1">N-acetyltransferase domain-containing protein</fullName>
    </recommendedName>
</protein>
<proteinExistence type="predicted"/>
<dbReference type="PANTHER" id="PTHR43138">
    <property type="entry name" value="ACETYLTRANSFERASE, GNAT FAMILY"/>
    <property type="match status" value="1"/>
</dbReference>
<evidence type="ECO:0000313" key="3">
    <source>
        <dbReference type="Proteomes" id="UP000054007"/>
    </source>
</evidence>
<dbReference type="AlphaFoldDB" id="A0A0D7BG10"/>
<dbReference type="Gene3D" id="3.40.630.30">
    <property type="match status" value="2"/>
</dbReference>
<dbReference type="PROSITE" id="PS51186">
    <property type="entry name" value="GNAT"/>
    <property type="match status" value="1"/>
</dbReference>
<dbReference type="InterPro" id="IPR000182">
    <property type="entry name" value="GNAT_dom"/>
</dbReference>
<evidence type="ECO:0000313" key="2">
    <source>
        <dbReference type="EMBL" id="KIY69473.1"/>
    </source>
</evidence>
<dbReference type="GO" id="GO:0005634">
    <property type="term" value="C:nucleus"/>
    <property type="evidence" value="ECO:0007669"/>
    <property type="project" value="TreeGrafter"/>
</dbReference>
<reference evidence="2 3" key="1">
    <citation type="journal article" date="2015" name="Fungal Genet. Biol.">
        <title>Evolution of novel wood decay mechanisms in Agaricales revealed by the genome sequences of Fistulina hepatica and Cylindrobasidium torrendii.</title>
        <authorList>
            <person name="Floudas D."/>
            <person name="Held B.W."/>
            <person name="Riley R."/>
            <person name="Nagy L.G."/>
            <person name="Koehler G."/>
            <person name="Ransdell A.S."/>
            <person name="Younus H."/>
            <person name="Chow J."/>
            <person name="Chiniquy J."/>
            <person name="Lipzen A."/>
            <person name="Tritt A."/>
            <person name="Sun H."/>
            <person name="Haridas S."/>
            <person name="LaButti K."/>
            <person name="Ohm R.A."/>
            <person name="Kues U."/>
            <person name="Blanchette R.A."/>
            <person name="Grigoriev I.V."/>
            <person name="Minto R.E."/>
            <person name="Hibbett D.S."/>
        </authorList>
    </citation>
    <scope>NUCLEOTIDE SEQUENCE [LARGE SCALE GENOMIC DNA]</scope>
    <source>
        <strain evidence="2 3">FP15055 ss-10</strain>
    </source>
</reference>
<dbReference type="STRING" id="1314674.A0A0D7BG10"/>
<dbReference type="InterPro" id="IPR016181">
    <property type="entry name" value="Acyl_CoA_acyltransferase"/>
</dbReference>
<accession>A0A0D7BG10</accession>